<comment type="caution">
    <text evidence="8">The sequence shown here is derived from an EMBL/GenBank/DDBJ whole genome shotgun (WGS) entry which is preliminary data.</text>
</comment>
<dbReference type="AlphaFoldDB" id="A0A0R2FN96"/>
<dbReference type="InterPro" id="IPR001279">
    <property type="entry name" value="Metallo-B-lactamas"/>
</dbReference>
<feature type="transmembrane region" description="Helical" evidence="6">
    <location>
        <begin position="327"/>
        <end position="351"/>
    </location>
</feature>
<organism evidence="8 9">
    <name type="scientific">Secundilactobacillus similis DSM 23365 = JCM 2765</name>
    <dbReference type="NCBI Taxonomy" id="1423804"/>
    <lineage>
        <taxon>Bacteria</taxon>
        <taxon>Bacillati</taxon>
        <taxon>Bacillota</taxon>
        <taxon>Bacilli</taxon>
        <taxon>Lactobacillales</taxon>
        <taxon>Lactobacillaceae</taxon>
        <taxon>Secundilactobacillus</taxon>
    </lineage>
</organism>
<dbReference type="STRING" id="1423804.FD14_GL002265"/>
<feature type="transmembrane region" description="Helical" evidence="6">
    <location>
        <begin position="413"/>
        <end position="429"/>
    </location>
</feature>
<dbReference type="GO" id="GO:0030420">
    <property type="term" value="P:establishment of competence for transformation"/>
    <property type="evidence" value="ECO:0007669"/>
    <property type="project" value="InterPro"/>
</dbReference>
<feature type="transmembrane region" description="Helical" evidence="6">
    <location>
        <begin position="389"/>
        <end position="406"/>
    </location>
</feature>
<dbReference type="Pfam" id="PF00753">
    <property type="entry name" value="Lactamase_B"/>
    <property type="match status" value="1"/>
</dbReference>
<reference evidence="8 9" key="1">
    <citation type="journal article" date="2015" name="Genome Announc.">
        <title>Expanding the biotechnology potential of lactobacilli through comparative genomics of 213 strains and associated genera.</title>
        <authorList>
            <person name="Sun Z."/>
            <person name="Harris H.M."/>
            <person name="McCann A."/>
            <person name="Guo C."/>
            <person name="Argimon S."/>
            <person name="Zhang W."/>
            <person name="Yang X."/>
            <person name="Jeffery I.B."/>
            <person name="Cooney J.C."/>
            <person name="Kagawa T.F."/>
            <person name="Liu W."/>
            <person name="Song Y."/>
            <person name="Salvetti E."/>
            <person name="Wrobel A."/>
            <person name="Rasinkangas P."/>
            <person name="Parkhill J."/>
            <person name="Rea M.C."/>
            <person name="O'Sullivan O."/>
            <person name="Ritari J."/>
            <person name="Douillard F.P."/>
            <person name="Paul Ross R."/>
            <person name="Yang R."/>
            <person name="Briner A.E."/>
            <person name="Felis G.E."/>
            <person name="de Vos W.M."/>
            <person name="Barrangou R."/>
            <person name="Klaenhammer T.R."/>
            <person name="Caufield P.W."/>
            <person name="Cui Y."/>
            <person name="Zhang H."/>
            <person name="O'Toole P.W."/>
        </authorList>
    </citation>
    <scope>NUCLEOTIDE SEQUENCE [LARGE SCALE GENOMIC DNA]</scope>
    <source>
        <strain evidence="8 9">DSM 23365</strain>
    </source>
</reference>
<dbReference type="InterPro" id="IPR035681">
    <property type="entry name" value="ComA-like_MBL"/>
</dbReference>
<evidence type="ECO:0000259" key="7">
    <source>
        <dbReference type="SMART" id="SM00849"/>
    </source>
</evidence>
<protein>
    <recommendedName>
        <fullName evidence="7">Metallo-beta-lactamase domain-containing protein</fullName>
    </recommendedName>
</protein>
<feature type="transmembrane region" description="Helical" evidence="6">
    <location>
        <begin position="259"/>
        <end position="280"/>
    </location>
</feature>
<keyword evidence="9" id="KW-1185">Reference proteome</keyword>
<evidence type="ECO:0000313" key="9">
    <source>
        <dbReference type="Proteomes" id="UP000051442"/>
    </source>
</evidence>
<keyword evidence="2" id="KW-1003">Cell membrane</keyword>
<feature type="transmembrane region" description="Helical" evidence="6">
    <location>
        <begin position="235"/>
        <end position="252"/>
    </location>
</feature>
<dbReference type="PANTHER" id="PTHR30619:SF7">
    <property type="entry name" value="BETA-LACTAMASE DOMAIN PROTEIN"/>
    <property type="match status" value="1"/>
</dbReference>
<dbReference type="SMART" id="SM00849">
    <property type="entry name" value="Lactamase_B"/>
    <property type="match status" value="1"/>
</dbReference>
<keyword evidence="4 6" id="KW-1133">Transmembrane helix</keyword>
<dbReference type="Gene3D" id="3.60.15.10">
    <property type="entry name" value="Ribonuclease Z/Hydroxyacylglutathione hydrolase-like"/>
    <property type="match status" value="1"/>
</dbReference>
<dbReference type="Pfam" id="PF03772">
    <property type="entry name" value="Competence"/>
    <property type="match status" value="1"/>
</dbReference>
<dbReference type="InterPro" id="IPR004797">
    <property type="entry name" value="Competence_ComEC/Rec2"/>
</dbReference>
<dbReference type="NCBIfam" id="TIGR00360">
    <property type="entry name" value="ComEC_N-term"/>
    <property type="match status" value="1"/>
</dbReference>
<feature type="transmembrane region" description="Helical" evidence="6">
    <location>
        <begin position="213"/>
        <end position="229"/>
    </location>
</feature>
<evidence type="ECO:0000313" key="8">
    <source>
        <dbReference type="EMBL" id="KRN26362.1"/>
    </source>
</evidence>
<feature type="domain" description="Metallo-beta-lactamase" evidence="7">
    <location>
        <begin position="445"/>
        <end position="650"/>
    </location>
</feature>
<evidence type="ECO:0000256" key="2">
    <source>
        <dbReference type="ARBA" id="ARBA00022475"/>
    </source>
</evidence>
<dbReference type="InterPro" id="IPR004477">
    <property type="entry name" value="ComEC_N"/>
</dbReference>
<name>A0A0R2FN96_9LACO</name>
<evidence type="ECO:0000256" key="3">
    <source>
        <dbReference type="ARBA" id="ARBA00022692"/>
    </source>
</evidence>
<feature type="transmembrane region" description="Helical" evidence="6">
    <location>
        <begin position="181"/>
        <end position="201"/>
    </location>
</feature>
<feature type="transmembrane region" description="Helical" evidence="6">
    <location>
        <begin position="300"/>
        <end position="320"/>
    </location>
</feature>
<evidence type="ECO:0000256" key="1">
    <source>
        <dbReference type="ARBA" id="ARBA00004651"/>
    </source>
</evidence>
<dbReference type="Proteomes" id="UP000051442">
    <property type="component" value="Unassembled WGS sequence"/>
</dbReference>
<evidence type="ECO:0000256" key="4">
    <source>
        <dbReference type="ARBA" id="ARBA00022989"/>
    </source>
</evidence>
<comment type="subcellular location">
    <subcellularLocation>
        <location evidence="1">Cell membrane</location>
        <topology evidence="1">Multi-pass membrane protein</topology>
    </subcellularLocation>
</comment>
<evidence type="ECO:0000256" key="6">
    <source>
        <dbReference type="SAM" id="Phobius"/>
    </source>
</evidence>
<dbReference type="PANTHER" id="PTHR30619">
    <property type="entry name" value="DNA INTERNALIZATION/COMPETENCE PROTEIN COMEC/REC2"/>
    <property type="match status" value="1"/>
</dbReference>
<dbReference type="EMBL" id="AYZM01000036">
    <property type="protein sequence ID" value="KRN26362.1"/>
    <property type="molecule type" value="Genomic_DNA"/>
</dbReference>
<dbReference type="GO" id="GO:0005886">
    <property type="term" value="C:plasma membrane"/>
    <property type="evidence" value="ECO:0007669"/>
    <property type="project" value="UniProtKB-SubCell"/>
</dbReference>
<dbReference type="InterPro" id="IPR052159">
    <property type="entry name" value="Competence_DNA_uptake"/>
</dbReference>
<evidence type="ECO:0000256" key="5">
    <source>
        <dbReference type="ARBA" id="ARBA00023136"/>
    </source>
</evidence>
<keyword evidence="3 6" id="KW-0812">Transmembrane</keyword>
<dbReference type="NCBIfam" id="TIGR00361">
    <property type="entry name" value="ComEC_Rec2"/>
    <property type="match status" value="1"/>
</dbReference>
<proteinExistence type="predicted"/>
<dbReference type="SUPFAM" id="SSF56281">
    <property type="entry name" value="Metallo-hydrolase/oxidoreductase"/>
    <property type="match status" value="1"/>
</dbReference>
<sequence>MVLVGFGGWFYHQQQLMATGHLPTTTRTQLIVQVQPDDVRIGPDSVQLRGKLPSGYWIEGRFYADNSQLEAYRLRQTSQMMLTGDVDRYAPATNVNEFDFGAYQAHRWTFNQIKIIQLQQLTPVQARNPWTIWVNGCHALRYWLIERTKSLPETLRLYVQGLFLGYRADGFYERLAAVKDLGLIHLFSISGFHVIWLVALIEWGMALLRLPQGLRVIGLCLILPSYVIIAGGGPGVIRAVLVVLIGILAKLGRVSLSRLTVWGLSLLIGLAISPAMLTELGGQLSYGLAFSLIFLNQRSLLFQTLMLNLISLPTILYHIYQWHVLSLFVNLLLLPLFSWLVFPVVFGLMWLGPSWPVAAGMGERGLQGLTFSLDWVAQLPGMVVTGQPTALMTTGLCVLTFMILAAQTARIRRWLFGLLIVSYAGLMFWRQHPLDGEVTFFDIGQGDSFLIREPGNRQVIMIDTGGKVTFGSHRPTGRSTAERVSINYLKSLGITQIDHLLLSHQDADHTGDVDDVLAALVVKRLYVPLGMTSNERFMKRVQPALMKHRTQVIEVQAGQSIEGTQLQVVHPFKAGEGTNEDSMVLFANYGQLSWLFTGDLDQAGERQIAAHFPQLTVDVLKLGHHGSKTSSDPTVVAKWQPKIGIISAGRENRYGHPNQETLATLAKQQVPYFSTQQNGMVTYRFRAHAPGYWQTFLKGAFS</sequence>
<accession>A0A0R2FN96</accession>
<gene>
    <name evidence="8" type="ORF">FD14_GL002265</name>
</gene>
<dbReference type="InterPro" id="IPR036866">
    <property type="entry name" value="RibonucZ/Hydroxyglut_hydro"/>
</dbReference>
<keyword evidence="5 6" id="KW-0472">Membrane</keyword>
<dbReference type="PATRIC" id="fig|1423804.4.peg.2458"/>
<dbReference type="CDD" id="cd07731">
    <property type="entry name" value="ComA-like_MBL-fold"/>
    <property type="match status" value="1"/>
</dbReference>